<dbReference type="GO" id="GO:0046872">
    <property type="term" value="F:metal ion binding"/>
    <property type="evidence" value="ECO:0007669"/>
    <property type="project" value="UniProtKB-KW"/>
</dbReference>
<organism evidence="14 15">
    <name type="scientific">Dendrothele bispora (strain CBS 962.96)</name>
    <dbReference type="NCBI Taxonomy" id="1314807"/>
    <lineage>
        <taxon>Eukaryota</taxon>
        <taxon>Fungi</taxon>
        <taxon>Dikarya</taxon>
        <taxon>Basidiomycota</taxon>
        <taxon>Agaricomycotina</taxon>
        <taxon>Agaricomycetes</taxon>
        <taxon>Agaricomycetidae</taxon>
        <taxon>Agaricales</taxon>
        <taxon>Agaricales incertae sedis</taxon>
        <taxon>Dendrothele</taxon>
    </lineage>
</organism>
<evidence type="ECO:0000256" key="4">
    <source>
        <dbReference type="ARBA" id="ARBA00022723"/>
    </source>
</evidence>
<evidence type="ECO:0000256" key="3">
    <source>
        <dbReference type="ARBA" id="ARBA00022525"/>
    </source>
</evidence>
<evidence type="ECO:0000256" key="10">
    <source>
        <dbReference type="ARBA" id="ARBA00023180"/>
    </source>
</evidence>
<comment type="similarity">
    <text evidence="11">Belongs to the polysaccharide monooxygenase AA14 family.</text>
</comment>
<comment type="cofactor">
    <cofactor evidence="1">
        <name>Cu(2+)</name>
        <dbReference type="ChEBI" id="CHEBI:29036"/>
    </cofactor>
</comment>
<dbReference type="InterPro" id="IPR054497">
    <property type="entry name" value="LPMO_AA14"/>
</dbReference>
<dbReference type="Pfam" id="PF22810">
    <property type="entry name" value="LPMO_AA14"/>
    <property type="match status" value="1"/>
</dbReference>
<evidence type="ECO:0000256" key="12">
    <source>
        <dbReference type="SAM" id="MobiDB-lite"/>
    </source>
</evidence>
<evidence type="ECO:0000256" key="11">
    <source>
        <dbReference type="ARBA" id="ARBA00046340"/>
    </source>
</evidence>
<comment type="subcellular location">
    <subcellularLocation>
        <location evidence="2">Secreted</location>
    </subcellularLocation>
</comment>
<keyword evidence="4" id="KW-0479">Metal-binding</keyword>
<dbReference type="AlphaFoldDB" id="A0A4S8L4A2"/>
<dbReference type="EMBL" id="ML179666">
    <property type="protein sequence ID" value="THU83384.1"/>
    <property type="molecule type" value="Genomic_DNA"/>
</dbReference>
<dbReference type="GO" id="GO:0005576">
    <property type="term" value="C:extracellular region"/>
    <property type="evidence" value="ECO:0007669"/>
    <property type="project" value="UniProtKB-SubCell"/>
</dbReference>
<keyword evidence="5 13" id="KW-0732">Signal</keyword>
<keyword evidence="6" id="KW-0560">Oxidoreductase</keyword>
<feature type="chain" id="PRO_5020700651" description="Lytic polysaccharide monooxygenase" evidence="13">
    <location>
        <begin position="23"/>
        <end position="495"/>
    </location>
</feature>
<reference evidence="14 15" key="1">
    <citation type="journal article" date="2019" name="Nat. Ecol. Evol.">
        <title>Megaphylogeny resolves global patterns of mushroom evolution.</title>
        <authorList>
            <person name="Varga T."/>
            <person name="Krizsan K."/>
            <person name="Foldi C."/>
            <person name="Dima B."/>
            <person name="Sanchez-Garcia M."/>
            <person name="Sanchez-Ramirez S."/>
            <person name="Szollosi G.J."/>
            <person name="Szarkandi J.G."/>
            <person name="Papp V."/>
            <person name="Albert L."/>
            <person name="Andreopoulos W."/>
            <person name="Angelini C."/>
            <person name="Antonin V."/>
            <person name="Barry K.W."/>
            <person name="Bougher N.L."/>
            <person name="Buchanan P."/>
            <person name="Buyck B."/>
            <person name="Bense V."/>
            <person name="Catcheside P."/>
            <person name="Chovatia M."/>
            <person name="Cooper J."/>
            <person name="Damon W."/>
            <person name="Desjardin D."/>
            <person name="Finy P."/>
            <person name="Geml J."/>
            <person name="Haridas S."/>
            <person name="Hughes K."/>
            <person name="Justo A."/>
            <person name="Karasinski D."/>
            <person name="Kautmanova I."/>
            <person name="Kiss B."/>
            <person name="Kocsube S."/>
            <person name="Kotiranta H."/>
            <person name="LaButti K.M."/>
            <person name="Lechner B.E."/>
            <person name="Liimatainen K."/>
            <person name="Lipzen A."/>
            <person name="Lukacs Z."/>
            <person name="Mihaltcheva S."/>
            <person name="Morgado L.N."/>
            <person name="Niskanen T."/>
            <person name="Noordeloos M.E."/>
            <person name="Ohm R.A."/>
            <person name="Ortiz-Santana B."/>
            <person name="Ovrebo C."/>
            <person name="Racz N."/>
            <person name="Riley R."/>
            <person name="Savchenko A."/>
            <person name="Shiryaev A."/>
            <person name="Soop K."/>
            <person name="Spirin V."/>
            <person name="Szebenyi C."/>
            <person name="Tomsovsky M."/>
            <person name="Tulloss R.E."/>
            <person name="Uehling J."/>
            <person name="Grigoriev I.V."/>
            <person name="Vagvolgyi C."/>
            <person name="Papp T."/>
            <person name="Martin F.M."/>
            <person name="Miettinen O."/>
            <person name="Hibbett D.S."/>
            <person name="Nagy L.G."/>
        </authorList>
    </citation>
    <scope>NUCLEOTIDE SEQUENCE [LARGE SCALE GENOMIC DNA]</scope>
    <source>
        <strain evidence="14 15">CBS 962.96</strain>
    </source>
</reference>
<evidence type="ECO:0000256" key="5">
    <source>
        <dbReference type="ARBA" id="ARBA00022729"/>
    </source>
</evidence>
<evidence type="ECO:0000256" key="13">
    <source>
        <dbReference type="SAM" id="SignalP"/>
    </source>
</evidence>
<dbReference type="OrthoDB" id="2019572at2759"/>
<evidence type="ECO:0008006" key="16">
    <source>
        <dbReference type="Google" id="ProtNLM"/>
    </source>
</evidence>
<keyword evidence="9" id="KW-1015">Disulfide bond</keyword>
<feature type="region of interest" description="Disordered" evidence="12">
    <location>
        <begin position="414"/>
        <end position="457"/>
    </location>
</feature>
<evidence type="ECO:0000256" key="6">
    <source>
        <dbReference type="ARBA" id="ARBA00023002"/>
    </source>
</evidence>
<proteinExistence type="inferred from homology"/>
<evidence type="ECO:0000256" key="8">
    <source>
        <dbReference type="ARBA" id="ARBA00023033"/>
    </source>
</evidence>
<dbReference type="Proteomes" id="UP000297245">
    <property type="component" value="Unassembled WGS sequence"/>
</dbReference>
<gene>
    <name evidence="14" type="ORF">K435DRAFT_784205</name>
</gene>
<protein>
    <recommendedName>
        <fullName evidence="16">Lytic polysaccharide monooxygenase</fullName>
    </recommendedName>
</protein>
<keyword evidence="10" id="KW-0325">Glycoprotein</keyword>
<feature type="signal peptide" evidence="13">
    <location>
        <begin position="1"/>
        <end position="22"/>
    </location>
</feature>
<name>A0A4S8L4A2_DENBC</name>
<dbReference type="Gene3D" id="2.70.50.70">
    <property type="match status" value="1"/>
</dbReference>
<accession>A0A4S8L4A2</accession>
<keyword evidence="8" id="KW-0503">Monooxygenase</keyword>
<dbReference type="GO" id="GO:0004497">
    <property type="term" value="F:monooxygenase activity"/>
    <property type="evidence" value="ECO:0007669"/>
    <property type="project" value="UniProtKB-KW"/>
</dbReference>
<keyword evidence="15" id="KW-1185">Reference proteome</keyword>
<keyword evidence="3" id="KW-0964">Secreted</keyword>
<evidence type="ECO:0000313" key="14">
    <source>
        <dbReference type="EMBL" id="THU83384.1"/>
    </source>
</evidence>
<evidence type="ECO:0000256" key="1">
    <source>
        <dbReference type="ARBA" id="ARBA00001973"/>
    </source>
</evidence>
<evidence type="ECO:0000313" key="15">
    <source>
        <dbReference type="Proteomes" id="UP000297245"/>
    </source>
</evidence>
<evidence type="ECO:0000256" key="2">
    <source>
        <dbReference type="ARBA" id="ARBA00004613"/>
    </source>
</evidence>
<sequence>MMRMMSFSIFAVLFALAGLAAGHACIWHPSMYGFNVTDQTFPYDNRPVSPLMDMSFDQWWFHGHLDHPPNDGDMFNLAAGQTATTEIACNKGATTWFNSSEGGDIRDPNNPNDVCPGSPMSEYHTTGFDDLTGCALAIAYKNDARDVKPEDFTVFSVNQTCVWTRFTDFQVPERMPPCPEGGCTCAFFWIHSPDSGGEQNYMNGFKCNVTGSTSDVPLAKPQIPRRCGSDPSFNRQNSIPANCTYGAKQPFYWFQKEVNNMFEGTFAPPFYTDLYNFIDGAQDDIFQDSYESLPDPSPVATLPVLANLGNIIGSSLGNSINSTTSNPSNPSDSGGILGVLRANGIKVAALRKRNTNTDPTVTVNGTTPADAIAMQGTGSSGVIIVKNATSFGSASKRLKTMTTRRNTVPLPLPLRVKKSHSSPSSGFIPGAVSLTATTNDDGDEDEGSPIHGQVQTQTQVRAQGRKEVVEEGWMRSRIARQSGHKKTKHGVRINW</sequence>
<keyword evidence="7" id="KW-0186">Copper</keyword>
<evidence type="ECO:0000256" key="9">
    <source>
        <dbReference type="ARBA" id="ARBA00023157"/>
    </source>
</evidence>
<evidence type="ECO:0000256" key="7">
    <source>
        <dbReference type="ARBA" id="ARBA00023008"/>
    </source>
</evidence>